<comment type="caution">
    <text evidence="5">The sequence shown here is derived from an EMBL/GenBank/DDBJ whole genome shotgun (WGS) entry which is preliminary data.</text>
</comment>
<keyword evidence="5" id="KW-0670">Pyruvate</keyword>
<gene>
    <name evidence="5" type="ORF">FB384_003416</name>
</gene>
<dbReference type="InterPro" id="IPR029061">
    <property type="entry name" value="THDP-binding"/>
</dbReference>
<evidence type="ECO:0000313" key="5">
    <source>
        <dbReference type="EMBL" id="MBB3664512.1"/>
    </source>
</evidence>
<accession>A0A839XKS4</accession>
<name>A0A839XKS4_9PSEU</name>
<dbReference type="EMBL" id="JACIBS010000001">
    <property type="protein sequence ID" value="MBB3664512.1"/>
    <property type="molecule type" value="Genomic_DNA"/>
</dbReference>
<reference evidence="5 6" key="1">
    <citation type="submission" date="2020-08" db="EMBL/GenBank/DDBJ databases">
        <title>Sequencing the genomes of 1000 actinobacteria strains.</title>
        <authorList>
            <person name="Klenk H.-P."/>
        </authorList>
    </citation>
    <scope>NUCLEOTIDE SEQUENCE [LARGE SCALE GENOMIC DNA]</scope>
    <source>
        <strain evidence="5 6">DSM 45267</strain>
    </source>
</reference>
<dbReference type="PANTHER" id="PTHR11516:SF60">
    <property type="entry name" value="PYRUVATE DEHYDROGENASE E1 COMPONENT SUBUNIT ALPHA"/>
    <property type="match status" value="1"/>
</dbReference>
<dbReference type="InterPro" id="IPR050642">
    <property type="entry name" value="PDH_E1_Alpha_Subunit"/>
</dbReference>
<dbReference type="InterPro" id="IPR001017">
    <property type="entry name" value="DH_E1"/>
</dbReference>
<protein>
    <submittedName>
        <fullName evidence="5">Pyruvate dehydrogenase E1 component alpha subunit</fullName>
        <ecNumber evidence="5">1.2.4.1</ecNumber>
    </submittedName>
</protein>
<dbReference type="Proteomes" id="UP000564573">
    <property type="component" value="Unassembled WGS sequence"/>
</dbReference>
<proteinExistence type="predicted"/>
<dbReference type="CDD" id="cd02000">
    <property type="entry name" value="TPP_E1_PDC_ADC_BCADC"/>
    <property type="match status" value="1"/>
</dbReference>
<dbReference type="GO" id="GO:0006086">
    <property type="term" value="P:pyruvate decarboxylation to acetyl-CoA"/>
    <property type="evidence" value="ECO:0007669"/>
    <property type="project" value="TreeGrafter"/>
</dbReference>
<evidence type="ECO:0000256" key="3">
    <source>
        <dbReference type="ARBA" id="ARBA00023052"/>
    </source>
</evidence>
<keyword evidence="6" id="KW-1185">Reference proteome</keyword>
<comment type="cofactor">
    <cofactor evidence="1">
        <name>thiamine diphosphate</name>
        <dbReference type="ChEBI" id="CHEBI:58937"/>
    </cofactor>
</comment>
<sequence>MTTSLPSPETGAEEGRLLAFLGAMARIRAFETEIARLRGLGTVVGSVHLCSGQEAIYAGAAAALDLPRDLVFPTYRGHGWALACGADLTAMFAELMGREDGVNGGRGGSAYLSVPSVGMMGENSIVGAGAPIASGAALAARFDNSGRVALAAMGDGAVNQGSVHEAFNFAAAMSLPVVFLIENNHWSELTPISATTVSDRLFKRASGYGMPGVRVDGNDPEIVRTTIARAASQAREGNGPTVIEAMTDRIVGHYIGDVQHYREPGELERIEAAEPIARLRGVLVDRGVAEDRIDAILRVEQEAVDAASARAQQSPTADPATALEHLYA</sequence>
<evidence type="ECO:0000313" key="6">
    <source>
        <dbReference type="Proteomes" id="UP000564573"/>
    </source>
</evidence>
<dbReference type="AlphaFoldDB" id="A0A839XKS4"/>
<keyword evidence="3" id="KW-0786">Thiamine pyrophosphate</keyword>
<dbReference type="Pfam" id="PF00676">
    <property type="entry name" value="E1_dh"/>
    <property type="match status" value="1"/>
</dbReference>
<evidence type="ECO:0000256" key="2">
    <source>
        <dbReference type="ARBA" id="ARBA00023002"/>
    </source>
</evidence>
<dbReference type="Gene3D" id="3.40.50.970">
    <property type="match status" value="1"/>
</dbReference>
<dbReference type="SUPFAM" id="SSF52518">
    <property type="entry name" value="Thiamin diphosphate-binding fold (THDP-binding)"/>
    <property type="match status" value="1"/>
</dbReference>
<evidence type="ECO:0000259" key="4">
    <source>
        <dbReference type="Pfam" id="PF00676"/>
    </source>
</evidence>
<dbReference type="GO" id="GO:0004739">
    <property type="term" value="F:pyruvate dehydrogenase (acetyl-transferring) activity"/>
    <property type="evidence" value="ECO:0007669"/>
    <property type="project" value="UniProtKB-EC"/>
</dbReference>
<dbReference type="EC" id="1.2.4.1" evidence="5"/>
<keyword evidence="2 5" id="KW-0560">Oxidoreductase</keyword>
<organism evidence="5 6">
    <name type="scientific">Prauserella sediminis</name>
    <dbReference type="NCBI Taxonomy" id="577680"/>
    <lineage>
        <taxon>Bacteria</taxon>
        <taxon>Bacillati</taxon>
        <taxon>Actinomycetota</taxon>
        <taxon>Actinomycetes</taxon>
        <taxon>Pseudonocardiales</taxon>
        <taxon>Pseudonocardiaceae</taxon>
        <taxon>Prauserella</taxon>
        <taxon>Prauserella salsuginis group</taxon>
    </lineage>
</organism>
<dbReference type="PANTHER" id="PTHR11516">
    <property type="entry name" value="PYRUVATE DEHYDROGENASE E1 COMPONENT, ALPHA SUBUNIT BACTERIAL AND ORGANELLAR"/>
    <property type="match status" value="1"/>
</dbReference>
<feature type="domain" description="Dehydrogenase E1 component" evidence="4">
    <location>
        <begin position="24"/>
        <end position="319"/>
    </location>
</feature>
<dbReference type="GO" id="GO:0000287">
    <property type="term" value="F:magnesium ion binding"/>
    <property type="evidence" value="ECO:0007669"/>
    <property type="project" value="UniProtKB-ARBA"/>
</dbReference>
<dbReference type="RefSeq" id="WP_183784256.1">
    <property type="nucleotide sequence ID" value="NZ_JACIBS010000001.1"/>
</dbReference>
<evidence type="ECO:0000256" key="1">
    <source>
        <dbReference type="ARBA" id="ARBA00001964"/>
    </source>
</evidence>